<keyword evidence="2" id="KW-1185">Reference proteome</keyword>
<dbReference type="Proteomes" id="UP000566071">
    <property type="component" value="Unassembled WGS sequence"/>
</dbReference>
<dbReference type="EMBL" id="JABFCR010000002">
    <property type="protein sequence ID" value="NNU33071.1"/>
    <property type="molecule type" value="Genomic_DNA"/>
</dbReference>
<dbReference type="RefSeq" id="WP_175268772.1">
    <property type="nucleotide sequence ID" value="NZ_JABFCR010000002.1"/>
</dbReference>
<protein>
    <recommendedName>
        <fullName evidence="3">HEAT repeat domain-containing protein</fullName>
    </recommendedName>
</protein>
<accession>A0ABX1VYL8</accession>
<comment type="caution">
    <text evidence="1">The sequence shown here is derived from an EMBL/GenBank/DDBJ whole genome shotgun (WGS) entry which is preliminary data.</text>
</comment>
<evidence type="ECO:0000313" key="1">
    <source>
        <dbReference type="EMBL" id="NNU33071.1"/>
    </source>
</evidence>
<name>A0ABX1VYL8_9SPHI</name>
<gene>
    <name evidence="1" type="ORF">HK413_00640</name>
</gene>
<organism evidence="1 2">
    <name type="scientific">Mucilaginibacter humi</name>
    <dbReference type="NCBI Taxonomy" id="2732510"/>
    <lineage>
        <taxon>Bacteria</taxon>
        <taxon>Pseudomonadati</taxon>
        <taxon>Bacteroidota</taxon>
        <taxon>Sphingobacteriia</taxon>
        <taxon>Sphingobacteriales</taxon>
        <taxon>Sphingobacteriaceae</taxon>
        <taxon>Mucilaginibacter</taxon>
    </lineage>
</organism>
<proteinExistence type="predicted"/>
<reference evidence="1 2" key="1">
    <citation type="submission" date="2020-05" db="EMBL/GenBank/DDBJ databases">
        <authorList>
            <person name="Khan S.A."/>
            <person name="Jeon C.O."/>
            <person name="Chun B.H."/>
        </authorList>
    </citation>
    <scope>NUCLEOTIDE SEQUENCE [LARGE SCALE GENOMIC DNA]</scope>
    <source>
        <strain evidence="1 2">S1162</strain>
    </source>
</reference>
<evidence type="ECO:0000313" key="2">
    <source>
        <dbReference type="Proteomes" id="UP000566071"/>
    </source>
</evidence>
<evidence type="ECO:0008006" key="3">
    <source>
        <dbReference type="Google" id="ProtNLM"/>
    </source>
</evidence>
<sequence length="116" mass="13256">MPQLDYLLAGIDKVKHPGPQRHYAKIVMHITDAGAPQIIKDKVATMDFKPVVEKLFDWMIDPKVKIAVKAFAAEALFNLRHRYDWITGELANQLQFMMRDGSPAIQVRGKKLLKDL</sequence>